<feature type="binding site" evidence="7 9">
    <location>
        <position position="79"/>
    </location>
    <ligand>
        <name>substrate</name>
    </ligand>
</feature>
<protein>
    <recommendedName>
        <fullName evidence="5 7">3-dehydroquinate dehydratase</fullName>
        <shortName evidence="7">3-dehydroquinase</shortName>
        <ecNumber evidence="5 7">4.2.1.10</ecNumber>
    </recommendedName>
    <alternativeName>
        <fullName evidence="7">Type II DHQase</fullName>
    </alternativeName>
</protein>
<dbReference type="GO" id="GO:0019631">
    <property type="term" value="P:quinate catabolic process"/>
    <property type="evidence" value="ECO:0007669"/>
    <property type="project" value="TreeGrafter"/>
</dbReference>
<dbReference type="SUPFAM" id="SSF52304">
    <property type="entry name" value="Type II 3-dehydroquinate dehydratase"/>
    <property type="match status" value="1"/>
</dbReference>
<dbReference type="RefSeq" id="WP_099336798.1">
    <property type="nucleotide sequence ID" value="NZ_MKGN01000006.1"/>
</dbReference>
<organism evidence="11 12">
    <name type="scientific">Candidatus Tremblayella phenacoccinincola</name>
    <dbReference type="NCBI Taxonomy" id="1010676"/>
    <lineage>
        <taxon>Bacteria</taxon>
        <taxon>Pseudomonadati</taxon>
        <taxon>Pseudomonadota</taxon>
        <taxon>Betaproteobacteria</taxon>
        <taxon>Candidatus Tremblayella</taxon>
    </lineage>
</organism>
<comment type="caution">
    <text evidence="11">The sequence shown here is derived from an EMBL/GenBank/DDBJ whole genome shotgun (WGS) entry which is preliminary data.</text>
</comment>
<comment type="function">
    <text evidence="7">Catalyzes a trans-dehydration via an enolate intermediate.</text>
</comment>
<reference evidence="11 12" key="1">
    <citation type="journal article" date="2017" name="ISME J.">
        <title>Tremblaya phenacola PPER: an evolutionary beta-gammaproteobacterium collage.</title>
        <authorList>
            <person name="Gil R."/>
            <person name="Vargas-Chavez C."/>
            <person name="Lopez-Madrigal S."/>
            <person name="Santos-Garcia D."/>
            <person name="Latorre A."/>
            <person name="Moya A."/>
        </authorList>
    </citation>
    <scope>NUCLEOTIDE SEQUENCE [LARGE SCALE GENOMIC DNA]</scope>
    <source>
        <strain evidence="11 12">PPER</strain>
    </source>
</reference>
<accession>A0A2G0V781</accession>
<evidence type="ECO:0000256" key="8">
    <source>
        <dbReference type="PIRSR" id="PIRSR001399-1"/>
    </source>
</evidence>
<sequence>MRILLLNGININMLGIREADKYGLIDITSIIADITELCFPFGLELGFFQSNSEYMLTDYVHQTYNYIDILIINPAGHTHTSISIRDSILAVNMSFIEIHLSNITARESFRHKSYFSDISTNILIGLGVKTYYLAIKAIYSPFII</sequence>
<dbReference type="PANTHER" id="PTHR21272">
    <property type="entry name" value="CATABOLIC 3-DEHYDROQUINASE"/>
    <property type="match status" value="1"/>
</dbReference>
<evidence type="ECO:0000256" key="2">
    <source>
        <dbReference type="ARBA" id="ARBA00004902"/>
    </source>
</evidence>
<dbReference type="UniPathway" id="UPA00053">
    <property type="reaction ID" value="UER00086"/>
</dbReference>
<dbReference type="GO" id="GO:0008652">
    <property type="term" value="P:amino acid biosynthetic process"/>
    <property type="evidence" value="ECO:0007669"/>
    <property type="project" value="UniProtKB-KW"/>
</dbReference>
<dbReference type="InterPro" id="IPR036441">
    <property type="entry name" value="DHquinase_II_sf"/>
</dbReference>
<feature type="binding site" evidence="7 9">
    <location>
        <position position="110"/>
    </location>
    <ligand>
        <name>substrate</name>
    </ligand>
</feature>
<dbReference type="NCBIfam" id="NF003805">
    <property type="entry name" value="PRK05395.1-2"/>
    <property type="match status" value="1"/>
</dbReference>
<feature type="binding site" evidence="7 9">
    <location>
        <begin position="100"/>
        <end position="101"/>
    </location>
    <ligand>
        <name>substrate</name>
    </ligand>
</feature>
<keyword evidence="6 7" id="KW-0456">Lyase</keyword>
<dbReference type="Pfam" id="PF01220">
    <property type="entry name" value="DHquinase_II"/>
    <property type="match status" value="1"/>
</dbReference>
<evidence type="ECO:0000256" key="3">
    <source>
        <dbReference type="ARBA" id="ARBA00011037"/>
    </source>
</evidence>
<dbReference type="EC" id="4.2.1.10" evidence="5 7"/>
<dbReference type="CDD" id="cd00466">
    <property type="entry name" value="DHQase_II"/>
    <property type="match status" value="1"/>
</dbReference>
<feature type="binding site" evidence="7 9">
    <location>
        <position position="86"/>
    </location>
    <ligand>
        <name>substrate</name>
    </ligand>
</feature>
<dbReference type="Gene3D" id="3.40.50.9100">
    <property type="entry name" value="Dehydroquinase, class II"/>
    <property type="match status" value="1"/>
</dbReference>
<dbReference type="GO" id="GO:0009073">
    <property type="term" value="P:aromatic amino acid family biosynthetic process"/>
    <property type="evidence" value="ECO:0007669"/>
    <property type="project" value="UniProtKB-KW"/>
</dbReference>
<keyword evidence="7" id="KW-0057">Aromatic amino acid biosynthesis</keyword>
<dbReference type="NCBIfam" id="NF003807">
    <property type="entry name" value="PRK05395.1-4"/>
    <property type="match status" value="1"/>
</dbReference>
<evidence type="ECO:0000256" key="9">
    <source>
        <dbReference type="PIRSR" id="PIRSR001399-2"/>
    </source>
</evidence>
<keyword evidence="12" id="KW-1185">Reference proteome</keyword>
<name>A0A2G0V781_9PROT</name>
<dbReference type="Proteomes" id="UP000222818">
    <property type="component" value="Unassembled WGS sequence"/>
</dbReference>
<comment type="subunit">
    <text evidence="4 7">Homododecamer.</text>
</comment>
<comment type="pathway">
    <text evidence="2 7">Metabolic intermediate biosynthesis; chorismate biosynthesis; chorismate from D-erythrose 4-phosphate and phosphoenolpyruvate: step 3/7.</text>
</comment>
<dbReference type="PANTHER" id="PTHR21272:SF3">
    <property type="entry name" value="CATABOLIC 3-DEHYDROQUINASE"/>
    <property type="match status" value="1"/>
</dbReference>
<evidence type="ECO:0000256" key="5">
    <source>
        <dbReference type="ARBA" id="ARBA00012060"/>
    </source>
</evidence>
<gene>
    <name evidence="7 11" type="primary">aroQ</name>
    <name evidence="11" type="ORF">TPPER_00055</name>
</gene>
<dbReference type="HAMAP" id="MF_00169">
    <property type="entry name" value="AroQ"/>
    <property type="match status" value="1"/>
</dbReference>
<dbReference type="EMBL" id="MKGN01000006">
    <property type="protein sequence ID" value="PHN16331.1"/>
    <property type="molecule type" value="Genomic_DNA"/>
</dbReference>
<dbReference type="InterPro" id="IPR001874">
    <property type="entry name" value="DHquinase_II"/>
</dbReference>
<evidence type="ECO:0000256" key="6">
    <source>
        <dbReference type="ARBA" id="ARBA00023239"/>
    </source>
</evidence>
<feature type="binding site" evidence="7 9">
    <location>
        <position position="73"/>
    </location>
    <ligand>
        <name>substrate</name>
    </ligand>
</feature>
<evidence type="ECO:0000256" key="1">
    <source>
        <dbReference type="ARBA" id="ARBA00001864"/>
    </source>
</evidence>
<dbReference type="OrthoDB" id="9790793at2"/>
<dbReference type="PIRSF" id="PIRSF001399">
    <property type="entry name" value="DHquinase_II"/>
    <property type="match status" value="1"/>
</dbReference>
<evidence type="ECO:0000313" key="11">
    <source>
        <dbReference type="EMBL" id="PHN16331.1"/>
    </source>
</evidence>
<feature type="active site" description="Proton donor" evidence="7 8">
    <location>
        <position position="99"/>
    </location>
</feature>
<dbReference type="GO" id="GO:0003855">
    <property type="term" value="F:3-dehydroquinate dehydratase activity"/>
    <property type="evidence" value="ECO:0007669"/>
    <property type="project" value="UniProtKB-UniRule"/>
</dbReference>
<feature type="active site" description="Proton acceptor" evidence="7 8">
    <location>
        <position position="22"/>
    </location>
</feature>
<keyword evidence="7" id="KW-0028">Amino-acid biosynthesis</keyword>
<proteinExistence type="inferred from homology"/>
<comment type="catalytic activity">
    <reaction evidence="1 7">
        <text>3-dehydroquinate = 3-dehydroshikimate + H2O</text>
        <dbReference type="Rhea" id="RHEA:21096"/>
        <dbReference type="ChEBI" id="CHEBI:15377"/>
        <dbReference type="ChEBI" id="CHEBI:16630"/>
        <dbReference type="ChEBI" id="CHEBI:32364"/>
        <dbReference type="EC" id="4.2.1.10"/>
    </reaction>
</comment>
<dbReference type="GO" id="GO:0009423">
    <property type="term" value="P:chorismate biosynthetic process"/>
    <property type="evidence" value="ECO:0007669"/>
    <property type="project" value="UniProtKB-UniRule"/>
</dbReference>
<evidence type="ECO:0000256" key="10">
    <source>
        <dbReference type="PIRSR" id="PIRSR001399-3"/>
    </source>
</evidence>
<evidence type="ECO:0000256" key="7">
    <source>
        <dbReference type="HAMAP-Rule" id="MF_00169"/>
    </source>
</evidence>
<evidence type="ECO:0000256" key="4">
    <source>
        <dbReference type="ARBA" id="ARBA00011193"/>
    </source>
</evidence>
<evidence type="ECO:0000313" key="12">
    <source>
        <dbReference type="Proteomes" id="UP000222818"/>
    </source>
</evidence>
<comment type="similarity">
    <text evidence="3 7">Belongs to the type-II 3-dehydroquinase family.</text>
</comment>
<dbReference type="AlphaFoldDB" id="A0A2G0V781"/>
<feature type="site" description="Transition state stabilizer" evidence="7 10">
    <location>
        <position position="17"/>
    </location>
</feature>